<dbReference type="EMBL" id="LAZR01024445">
    <property type="protein sequence ID" value="KKL75107.1"/>
    <property type="molecule type" value="Genomic_DNA"/>
</dbReference>
<evidence type="ECO:0008006" key="2">
    <source>
        <dbReference type="Google" id="ProtNLM"/>
    </source>
</evidence>
<dbReference type="Gene3D" id="2.60.120.200">
    <property type="match status" value="1"/>
</dbReference>
<evidence type="ECO:0000313" key="1">
    <source>
        <dbReference type="EMBL" id="KKL75107.1"/>
    </source>
</evidence>
<dbReference type="InterPro" id="IPR013320">
    <property type="entry name" value="ConA-like_dom_sf"/>
</dbReference>
<organism evidence="1">
    <name type="scientific">marine sediment metagenome</name>
    <dbReference type="NCBI Taxonomy" id="412755"/>
    <lineage>
        <taxon>unclassified sequences</taxon>
        <taxon>metagenomes</taxon>
        <taxon>ecological metagenomes</taxon>
    </lineage>
</organism>
<dbReference type="Pfam" id="PF13385">
    <property type="entry name" value="Laminin_G_3"/>
    <property type="match status" value="1"/>
</dbReference>
<name>A0A0F9HIY2_9ZZZZ</name>
<gene>
    <name evidence="1" type="ORF">LCGC14_2058180</name>
</gene>
<proteinExistence type="predicted"/>
<accession>A0A0F9HIY2</accession>
<protein>
    <recommendedName>
        <fullName evidence="2">LamG-like jellyroll fold domain-containing protein</fullName>
    </recommendedName>
</protein>
<sequence>EDAGGATGLQFYLLSSSRDIQLFIFASGVDAKRQTNNPVFNTGEWFHLLYTWDGSLTGTNIHIYINNSEPGYASTRSATGAYTDCAGNWGVGQNPGNNLALDGKIANVGWWNRVLSASERTQLSKNYSPRCIMKGLKFAPDLIRGTQDPISGLVGALTGTEAFPHPRTILPY</sequence>
<dbReference type="SUPFAM" id="SSF49899">
    <property type="entry name" value="Concanavalin A-like lectins/glucanases"/>
    <property type="match status" value="1"/>
</dbReference>
<feature type="non-terminal residue" evidence="1">
    <location>
        <position position="1"/>
    </location>
</feature>
<dbReference type="AlphaFoldDB" id="A0A0F9HIY2"/>
<comment type="caution">
    <text evidence="1">The sequence shown here is derived from an EMBL/GenBank/DDBJ whole genome shotgun (WGS) entry which is preliminary data.</text>
</comment>
<reference evidence="1" key="1">
    <citation type="journal article" date="2015" name="Nature">
        <title>Complex archaea that bridge the gap between prokaryotes and eukaryotes.</title>
        <authorList>
            <person name="Spang A."/>
            <person name="Saw J.H."/>
            <person name="Jorgensen S.L."/>
            <person name="Zaremba-Niedzwiedzka K."/>
            <person name="Martijn J."/>
            <person name="Lind A.E."/>
            <person name="van Eijk R."/>
            <person name="Schleper C."/>
            <person name="Guy L."/>
            <person name="Ettema T.J."/>
        </authorList>
    </citation>
    <scope>NUCLEOTIDE SEQUENCE</scope>
</reference>